<reference evidence="5" key="1">
    <citation type="journal article" date="2019" name="Int. J. Syst. Evol. Microbiol.">
        <title>The Global Catalogue of Microorganisms (GCM) 10K type strain sequencing project: providing services to taxonomists for standard genome sequencing and annotation.</title>
        <authorList>
            <consortium name="The Broad Institute Genomics Platform"/>
            <consortium name="The Broad Institute Genome Sequencing Center for Infectious Disease"/>
            <person name="Wu L."/>
            <person name="Ma J."/>
        </authorList>
    </citation>
    <scope>NUCLEOTIDE SEQUENCE [LARGE SCALE GENOMIC DNA]</scope>
    <source>
        <strain evidence="5">KCTC 42423</strain>
    </source>
</reference>
<accession>A0ABW5N5L0</accession>
<dbReference type="InterPro" id="IPR013766">
    <property type="entry name" value="Thioredoxin_domain"/>
</dbReference>
<dbReference type="CDD" id="cd02947">
    <property type="entry name" value="TRX_family"/>
    <property type="match status" value="1"/>
</dbReference>
<evidence type="ECO:0000259" key="3">
    <source>
        <dbReference type="PROSITE" id="PS51352"/>
    </source>
</evidence>
<dbReference type="PROSITE" id="PS51257">
    <property type="entry name" value="PROKAR_LIPOPROTEIN"/>
    <property type="match status" value="1"/>
</dbReference>
<dbReference type="RefSeq" id="WP_176029065.1">
    <property type="nucleotide sequence ID" value="NZ_JBHSJV010000001.1"/>
</dbReference>
<dbReference type="Gene3D" id="3.40.30.10">
    <property type="entry name" value="Glutaredoxin"/>
    <property type="match status" value="1"/>
</dbReference>
<gene>
    <name evidence="4" type="ORF">ACFSTE_08335</name>
</gene>
<evidence type="ECO:0000256" key="2">
    <source>
        <dbReference type="SAM" id="SignalP"/>
    </source>
</evidence>
<dbReference type="Pfam" id="PF00085">
    <property type="entry name" value="Thioredoxin"/>
    <property type="match status" value="1"/>
</dbReference>
<proteinExistence type="predicted"/>
<dbReference type="EMBL" id="JBHULX010000007">
    <property type="protein sequence ID" value="MFD2590837.1"/>
    <property type="molecule type" value="Genomic_DNA"/>
</dbReference>
<keyword evidence="2" id="KW-0732">Signal</keyword>
<evidence type="ECO:0000256" key="1">
    <source>
        <dbReference type="SAM" id="MobiDB-lite"/>
    </source>
</evidence>
<feature type="chain" id="PRO_5045104679" evidence="2">
    <location>
        <begin position="21"/>
        <end position="197"/>
    </location>
</feature>
<feature type="region of interest" description="Disordered" evidence="1">
    <location>
        <begin position="20"/>
        <end position="50"/>
    </location>
</feature>
<feature type="compositionally biased region" description="Basic and acidic residues" evidence="1">
    <location>
        <begin position="40"/>
        <end position="50"/>
    </location>
</feature>
<name>A0ABW5N5L0_9FLAO</name>
<feature type="domain" description="Thioredoxin" evidence="3">
    <location>
        <begin position="68"/>
        <end position="191"/>
    </location>
</feature>
<feature type="signal peptide" evidence="2">
    <location>
        <begin position="1"/>
        <end position="20"/>
    </location>
</feature>
<organism evidence="4 5">
    <name type="scientific">Aquimarina hainanensis</name>
    <dbReference type="NCBI Taxonomy" id="1578017"/>
    <lineage>
        <taxon>Bacteria</taxon>
        <taxon>Pseudomonadati</taxon>
        <taxon>Bacteroidota</taxon>
        <taxon>Flavobacteriia</taxon>
        <taxon>Flavobacteriales</taxon>
        <taxon>Flavobacteriaceae</taxon>
        <taxon>Aquimarina</taxon>
    </lineage>
</organism>
<evidence type="ECO:0000313" key="4">
    <source>
        <dbReference type="EMBL" id="MFD2590837.1"/>
    </source>
</evidence>
<dbReference type="PROSITE" id="PS51352">
    <property type="entry name" value="THIOREDOXIN_2"/>
    <property type="match status" value="1"/>
</dbReference>
<dbReference type="SUPFAM" id="SSF52833">
    <property type="entry name" value="Thioredoxin-like"/>
    <property type="match status" value="1"/>
</dbReference>
<comment type="caution">
    <text evidence="4">The sequence shown here is derived from an EMBL/GenBank/DDBJ whole genome shotgun (WGS) entry which is preliminary data.</text>
</comment>
<protein>
    <submittedName>
        <fullName evidence="4">Thioredoxin family protein</fullName>
    </submittedName>
</protein>
<dbReference type="Proteomes" id="UP001597459">
    <property type="component" value="Unassembled WGS sequence"/>
</dbReference>
<sequence>MKKLLLPLFSILIASCGSTATTTSTDTVTPPPNSETSVITEKHPETKQETKPAILIGKQPRKALEATPYATWFSPNYDAYNVDSEVVQKIKPLLGDITIKVFMGTWCGDSKRETPTFYKILDAADYDYKNLELITVDRSKKTPSAHEKGLDIQRVPTFIFYKDGKEIGRYVEYARETLEKDMLAILSGKSYKHAYED</sequence>
<keyword evidence="5" id="KW-1185">Reference proteome</keyword>
<dbReference type="InterPro" id="IPR036249">
    <property type="entry name" value="Thioredoxin-like_sf"/>
</dbReference>
<evidence type="ECO:0000313" key="5">
    <source>
        <dbReference type="Proteomes" id="UP001597459"/>
    </source>
</evidence>